<keyword evidence="3" id="KW-0813">Transport</keyword>
<dbReference type="SMART" id="SM00849">
    <property type="entry name" value="Lactamase_B"/>
    <property type="match status" value="1"/>
</dbReference>
<dbReference type="InterPro" id="IPR036866">
    <property type="entry name" value="RibonucZ/Hydroxyglut_hydro"/>
</dbReference>
<accession>A0AAP2W8U9</accession>
<comment type="similarity">
    <text evidence="2">In the N-terminal section; belongs to the zinc metallo-hydrolase group 3 family.</text>
</comment>
<dbReference type="GO" id="GO:0010181">
    <property type="term" value="F:FMN binding"/>
    <property type="evidence" value="ECO:0007669"/>
    <property type="project" value="InterPro"/>
</dbReference>
<name>A0AAP2W8U9_9FIRM</name>
<organism evidence="6 7">
    <name type="scientific">Lientehia hominis</name>
    <dbReference type="NCBI Taxonomy" id="2897778"/>
    <lineage>
        <taxon>Bacteria</taxon>
        <taxon>Bacillati</taxon>
        <taxon>Bacillota</taxon>
        <taxon>Clostridia</taxon>
        <taxon>Lachnospirales</taxon>
        <taxon>Lachnospiraceae</taxon>
        <taxon>Lientehia</taxon>
    </lineage>
</organism>
<protein>
    <submittedName>
        <fullName evidence="6">FprA family A-type flavoprotein</fullName>
    </submittedName>
</protein>
<dbReference type="InterPro" id="IPR001279">
    <property type="entry name" value="Metallo-B-lactamas"/>
</dbReference>
<dbReference type="Proteomes" id="UP001299265">
    <property type="component" value="Unassembled WGS sequence"/>
</dbReference>
<dbReference type="SUPFAM" id="SSF56281">
    <property type="entry name" value="Metallo-hydrolase/oxidoreductase"/>
    <property type="match status" value="1"/>
</dbReference>
<dbReference type="InterPro" id="IPR029039">
    <property type="entry name" value="Flavoprotein-like_sf"/>
</dbReference>
<comment type="cofactor">
    <cofactor evidence="1">
        <name>Fe cation</name>
        <dbReference type="ChEBI" id="CHEBI:24875"/>
    </cofactor>
</comment>
<comment type="caution">
    <text evidence="6">The sequence shown here is derived from an EMBL/GenBank/DDBJ whole genome shotgun (WGS) entry which is preliminary data.</text>
</comment>
<dbReference type="InterPro" id="IPR045761">
    <property type="entry name" value="ODP_dom"/>
</dbReference>
<dbReference type="InterPro" id="IPR008254">
    <property type="entry name" value="Flavodoxin/NO_synth"/>
</dbReference>
<gene>
    <name evidence="6" type="ORF">LQE92_00620</name>
</gene>
<dbReference type="GO" id="GO:0046872">
    <property type="term" value="F:metal ion binding"/>
    <property type="evidence" value="ECO:0007669"/>
    <property type="project" value="InterPro"/>
</dbReference>
<keyword evidence="7" id="KW-1185">Reference proteome</keyword>
<dbReference type="Gene3D" id="3.60.15.10">
    <property type="entry name" value="Ribonuclease Z/Hydroxyacylglutathione hydrolase-like"/>
    <property type="match status" value="1"/>
</dbReference>
<dbReference type="InterPro" id="IPR016440">
    <property type="entry name" value="Rubredoxin-O_OxRdtase"/>
</dbReference>
<reference evidence="6 7" key="1">
    <citation type="submission" date="2021-11" db="EMBL/GenBank/DDBJ databases">
        <title>Lacrimispora sp. nov. NSJ-141 isolated from human feces.</title>
        <authorList>
            <person name="Abdugheni R."/>
        </authorList>
    </citation>
    <scope>NUCLEOTIDE SEQUENCE [LARGE SCALE GENOMIC DNA]</scope>
    <source>
        <strain evidence="6 7">NSJ-141</strain>
    </source>
</reference>
<evidence type="ECO:0000256" key="3">
    <source>
        <dbReference type="ARBA" id="ARBA00022448"/>
    </source>
</evidence>
<dbReference type="Pfam" id="PF19583">
    <property type="entry name" value="ODP"/>
    <property type="match status" value="1"/>
</dbReference>
<dbReference type="PANTHER" id="PTHR32145">
    <property type="entry name" value="DIFLAVIN FLAVOPROTEIN A 2-RELATED"/>
    <property type="match status" value="1"/>
</dbReference>
<evidence type="ECO:0000256" key="4">
    <source>
        <dbReference type="ARBA" id="ARBA00022982"/>
    </source>
</evidence>
<sequence>MYCVKNITEDLYWIGGSDRRLALFENIYPIPNGVSYNAYVLMDEKTVLLDTVDSSISELFFENLAHVLGERGLDYLVIDHMEPDHCAAIAGVVLRYPDVKLVCNTKTASMLKQFYSFDVDARILLVKEMDTLNTGKHTLTFVMAPMVHWPETMVTYDSVTGALFSADAFGTFGALSGNLYADEMNFERDWLDDARRYLTNIVGKYGPQVQSLLKKASALDIRMICPLHGPVWREGLGWFINKYKMWSSYTPEDSAVMIAYGSIYGNTENAVNVLASRLADAGVKNIVMYDVSVTDPSYVLSEAFRCSHLVFASSTYNGGIFTPMETLLMELKAHNLQNRTAAVIENGTWAPAAGRQMKEILSSMKNMTILSEELTIKSALKEEQLPQLEALVKAIAESM</sequence>
<dbReference type="GO" id="GO:0016651">
    <property type="term" value="F:oxidoreductase activity, acting on NAD(P)H"/>
    <property type="evidence" value="ECO:0007669"/>
    <property type="project" value="UniProtKB-ARBA"/>
</dbReference>
<keyword evidence="4" id="KW-0249">Electron transport</keyword>
<proteinExistence type="inferred from homology"/>
<dbReference type="AlphaFoldDB" id="A0AAP2W8U9"/>
<dbReference type="Gene3D" id="3.40.50.360">
    <property type="match status" value="1"/>
</dbReference>
<evidence type="ECO:0000313" key="6">
    <source>
        <dbReference type="EMBL" id="MCD2491127.1"/>
    </source>
</evidence>
<dbReference type="EMBL" id="JAJNOR010000001">
    <property type="protein sequence ID" value="MCD2491127.1"/>
    <property type="molecule type" value="Genomic_DNA"/>
</dbReference>
<dbReference type="PIRSF" id="PIRSF005243">
    <property type="entry name" value="ROO"/>
    <property type="match status" value="1"/>
</dbReference>
<dbReference type="InterPro" id="IPR051285">
    <property type="entry name" value="NADH_oxidoreductase_modular"/>
</dbReference>
<dbReference type="GO" id="GO:0009055">
    <property type="term" value="F:electron transfer activity"/>
    <property type="evidence" value="ECO:0007669"/>
    <property type="project" value="InterPro"/>
</dbReference>
<dbReference type="SUPFAM" id="SSF52218">
    <property type="entry name" value="Flavoproteins"/>
    <property type="match status" value="1"/>
</dbReference>
<evidence type="ECO:0000256" key="1">
    <source>
        <dbReference type="ARBA" id="ARBA00001962"/>
    </source>
</evidence>
<dbReference type="RefSeq" id="WP_231061081.1">
    <property type="nucleotide sequence ID" value="NZ_JAJNOR010000001.1"/>
</dbReference>
<evidence type="ECO:0000259" key="5">
    <source>
        <dbReference type="PROSITE" id="PS50902"/>
    </source>
</evidence>
<dbReference type="PANTHER" id="PTHR32145:SF20">
    <property type="entry name" value="FLAVOPROTEIN"/>
    <property type="match status" value="1"/>
</dbReference>
<evidence type="ECO:0000313" key="7">
    <source>
        <dbReference type="Proteomes" id="UP001299265"/>
    </source>
</evidence>
<evidence type="ECO:0000256" key="2">
    <source>
        <dbReference type="ARBA" id="ARBA00007121"/>
    </source>
</evidence>
<dbReference type="PROSITE" id="PS50902">
    <property type="entry name" value="FLAVODOXIN_LIKE"/>
    <property type="match status" value="1"/>
</dbReference>
<dbReference type="CDD" id="cd07709">
    <property type="entry name" value="flavodiiron_proteins_MBL-fold"/>
    <property type="match status" value="1"/>
</dbReference>
<feature type="domain" description="Flavodoxin-like" evidence="5">
    <location>
        <begin position="256"/>
        <end position="396"/>
    </location>
</feature>